<sequence length="318" mass="37636">MFLSMLSKRTVNLIKWLKLKLKHLIVDLKGRVFLSLQFKDRHEIEIHLDTNGYSYDLGMLLSDRILVRLITNFEHQGDIYFGFDFPNVRHWIGHLQYVFSYQYVDLSFFELRTLCYSFESIVKTIEGIPIQVLQAAGSYDVFRRVLYYFPTSRLLHLLGRAVQGAHSAPCSQFMAKLLIQNFDALYFDSSISITLDSLLMMNSPFLWTFAPKLTDRELNMYIRFWMNNPTSKLEYLRLGYHSSDPFRVFNKNVIFKGIDYIERPSDLKRDFHFSIDFHPFYNQWMTVGGGYDITRRDGATCTISIYSERPLFELFIWP</sequence>
<dbReference type="PANTHER" id="PTHR22899:SF0">
    <property type="entry name" value="F-BOX ASSOCIATED DOMAIN-CONTAINING PROTEIN-RELATED"/>
    <property type="match status" value="1"/>
</dbReference>
<reference evidence="3" key="1">
    <citation type="submission" date="2011-07" db="EMBL/GenBank/DDBJ databases">
        <authorList>
            <consortium name="Caenorhabditis brenneri Sequencing and Analysis Consortium"/>
            <person name="Wilson R.K."/>
        </authorList>
    </citation>
    <scope>NUCLEOTIDE SEQUENCE [LARGE SCALE GENOMIC DNA]</scope>
    <source>
        <strain evidence="3">PB2801</strain>
    </source>
</reference>
<evidence type="ECO:0000313" key="3">
    <source>
        <dbReference type="Proteomes" id="UP000008068"/>
    </source>
</evidence>
<feature type="domain" description="Sdz-33 F-box" evidence="1">
    <location>
        <begin position="176"/>
        <end position="238"/>
    </location>
</feature>
<dbReference type="Proteomes" id="UP000008068">
    <property type="component" value="Unassembled WGS sequence"/>
</dbReference>
<dbReference type="AlphaFoldDB" id="G0MCE3"/>
<dbReference type="Pfam" id="PF07735">
    <property type="entry name" value="FBA_2"/>
    <property type="match status" value="1"/>
</dbReference>
<protein>
    <recommendedName>
        <fullName evidence="1">Sdz-33 F-box domain-containing protein</fullName>
    </recommendedName>
</protein>
<dbReference type="HOGENOM" id="CLU_028840_1_3_1"/>
<dbReference type="PANTHER" id="PTHR22899">
    <property type="entry name" value="CYCLIN-RELATED F-BOX FAMILY"/>
    <property type="match status" value="1"/>
</dbReference>
<dbReference type="InParanoid" id="G0MCE3"/>
<dbReference type="InterPro" id="IPR053222">
    <property type="entry name" value="Zygotic_Embryogenesis-Asso"/>
</dbReference>
<proteinExistence type="predicted"/>
<name>G0MCE3_CAEBE</name>
<accession>G0MCE3</accession>
<dbReference type="InterPro" id="IPR012885">
    <property type="entry name" value="F-box_Sdz-33"/>
</dbReference>
<evidence type="ECO:0000313" key="2">
    <source>
        <dbReference type="EMBL" id="EGT45779.1"/>
    </source>
</evidence>
<keyword evidence="3" id="KW-1185">Reference proteome</keyword>
<gene>
    <name evidence="2" type="ORF">CAEBREN_13158</name>
</gene>
<dbReference type="OrthoDB" id="5903973at2759"/>
<dbReference type="EMBL" id="GL379789">
    <property type="protein sequence ID" value="EGT45779.1"/>
    <property type="molecule type" value="Genomic_DNA"/>
</dbReference>
<organism evidence="3">
    <name type="scientific">Caenorhabditis brenneri</name>
    <name type="common">Nematode worm</name>
    <dbReference type="NCBI Taxonomy" id="135651"/>
    <lineage>
        <taxon>Eukaryota</taxon>
        <taxon>Metazoa</taxon>
        <taxon>Ecdysozoa</taxon>
        <taxon>Nematoda</taxon>
        <taxon>Chromadorea</taxon>
        <taxon>Rhabditida</taxon>
        <taxon>Rhabditina</taxon>
        <taxon>Rhabditomorpha</taxon>
        <taxon>Rhabditoidea</taxon>
        <taxon>Rhabditidae</taxon>
        <taxon>Peloderinae</taxon>
        <taxon>Caenorhabditis</taxon>
    </lineage>
</organism>
<evidence type="ECO:0000259" key="1">
    <source>
        <dbReference type="Pfam" id="PF07735"/>
    </source>
</evidence>